<name>A0A7M2THN0_STRCW</name>
<keyword evidence="3" id="KW-1185">Reference proteome</keyword>
<accession>A0A7M2THN0</accession>
<dbReference type="EMBL" id="CP063374">
    <property type="protein sequence ID" value="QOV47689.1"/>
    <property type="molecule type" value="Genomic_DNA"/>
</dbReference>
<reference evidence="2 3" key="1">
    <citation type="submission" date="2020-10" db="EMBL/GenBank/DDBJ databases">
        <title>Streptomyces chromofuscus complate genome analysis.</title>
        <authorList>
            <person name="Anwar N."/>
        </authorList>
    </citation>
    <scope>NUCLEOTIDE SEQUENCE [LARGE SCALE GENOMIC DNA]</scope>
    <source>
        <strain evidence="2 3">DSM 40273</strain>
    </source>
</reference>
<evidence type="ECO:0000313" key="3">
    <source>
        <dbReference type="Proteomes" id="UP000594008"/>
    </source>
</evidence>
<proteinExistence type="predicted"/>
<gene>
    <name evidence="2" type="ORF">IPT68_20155</name>
</gene>
<evidence type="ECO:0008006" key="4">
    <source>
        <dbReference type="Google" id="ProtNLM"/>
    </source>
</evidence>
<evidence type="ECO:0000256" key="1">
    <source>
        <dbReference type="SAM" id="MobiDB-lite"/>
    </source>
</evidence>
<feature type="region of interest" description="Disordered" evidence="1">
    <location>
        <begin position="23"/>
        <end position="66"/>
    </location>
</feature>
<organism evidence="2 3">
    <name type="scientific">Streptomyces chromofuscus</name>
    <dbReference type="NCBI Taxonomy" id="42881"/>
    <lineage>
        <taxon>Bacteria</taxon>
        <taxon>Bacillati</taxon>
        <taxon>Actinomycetota</taxon>
        <taxon>Actinomycetes</taxon>
        <taxon>Kitasatosporales</taxon>
        <taxon>Streptomycetaceae</taxon>
        <taxon>Streptomyces</taxon>
    </lineage>
</organism>
<dbReference type="Proteomes" id="UP000594008">
    <property type="component" value="Chromosome"/>
</dbReference>
<evidence type="ECO:0000313" key="2">
    <source>
        <dbReference type="EMBL" id="QOV47689.1"/>
    </source>
</evidence>
<dbReference type="KEGG" id="schf:IPT68_20155"/>
<sequence length="164" mass="15220">MRIAAVAAVVVGVVVLTACSGGGDGGSGSDSGGASARATPSPGASSAGAGGGGGSPSAAAGELEGSWLATSEGQAVALVVTGENAGLFASGGTVCSGRVSETSGTQTIRLTCSNGKDERGTGTVGSVSATRLTVTWDGGLGEETYTKAEGGKLPSGLPTAGPGS</sequence>
<protein>
    <recommendedName>
        <fullName evidence="4">Lipoprotein</fullName>
    </recommendedName>
</protein>
<feature type="region of interest" description="Disordered" evidence="1">
    <location>
        <begin position="142"/>
        <end position="164"/>
    </location>
</feature>
<dbReference type="AlphaFoldDB" id="A0A7M2THN0"/>
<feature type="compositionally biased region" description="Low complexity" evidence="1">
    <location>
        <begin position="32"/>
        <end position="47"/>
    </location>
</feature>
<dbReference type="PROSITE" id="PS51257">
    <property type="entry name" value="PROKAR_LIPOPROTEIN"/>
    <property type="match status" value="1"/>
</dbReference>